<dbReference type="InterPro" id="IPR013149">
    <property type="entry name" value="ADH-like_C"/>
</dbReference>
<evidence type="ECO:0000313" key="3">
    <source>
        <dbReference type="EMBL" id="KKA25550.1"/>
    </source>
</evidence>
<accession>A0A0F4Z5D3</accession>
<keyword evidence="4" id="KW-1185">Reference proteome</keyword>
<evidence type="ECO:0008006" key="5">
    <source>
        <dbReference type="Google" id="ProtNLM"/>
    </source>
</evidence>
<dbReference type="GO" id="GO:0005739">
    <property type="term" value="C:mitochondrion"/>
    <property type="evidence" value="ECO:0007669"/>
    <property type="project" value="TreeGrafter"/>
</dbReference>
<reference evidence="3 4" key="1">
    <citation type="submission" date="2015-04" db="EMBL/GenBank/DDBJ databases">
        <authorList>
            <person name="Heijne W.H."/>
            <person name="Fedorova N.D."/>
            <person name="Nierman W.C."/>
            <person name="Vollebregt A.W."/>
            <person name="Zhao Z."/>
            <person name="Wu L."/>
            <person name="Kumar M."/>
            <person name="Stam H."/>
            <person name="van den Berg M.A."/>
            <person name="Pel H.J."/>
        </authorList>
    </citation>
    <scope>NUCLEOTIDE SEQUENCE [LARGE SCALE GENOMIC DNA]</scope>
    <source>
        <strain evidence="3 4">CBS 393.64</strain>
    </source>
</reference>
<dbReference type="EMBL" id="LASV01000018">
    <property type="protein sequence ID" value="KKA25550.1"/>
    <property type="molecule type" value="Genomic_DNA"/>
</dbReference>
<dbReference type="PANTHER" id="PTHR43677:SF4">
    <property type="entry name" value="QUINONE OXIDOREDUCTASE-LIKE PROTEIN 2"/>
    <property type="match status" value="1"/>
</dbReference>
<name>A0A0F4Z5D3_RASE3</name>
<evidence type="ECO:0000313" key="4">
    <source>
        <dbReference type="Proteomes" id="UP000053958"/>
    </source>
</evidence>
<dbReference type="GeneID" id="25312484"/>
<dbReference type="PANTHER" id="PTHR43677">
    <property type="entry name" value="SHORT-CHAIN DEHYDROGENASE/REDUCTASE"/>
    <property type="match status" value="1"/>
</dbReference>
<dbReference type="Gene3D" id="3.40.50.720">
    <property type="entry name" value="NAD(P)-binding Rossmann-like Domain"/>
    <property type="match status" value="1"/>
</dbReference>
<dbReference type="AlphaFoldDB" id="A0A0F4Z5D3"/>
<sequence length="384" mass="41531">MSNSQSQALPSTFRAIVCHDYGQPPKLETLPMPEVLPGSAIVKILVAPCDAIQKNVLFSPRNPFFSNPTPFIPGVSAVGRVAAVGPDATSLQVGQLVLLEPFVRGRDDPDAQILKGLFGGPSPAAQKLSQEHLWRNGNWAEYARVPLENCHALDEKAFLGKIEEGNLGYDVADLPYLTKHLVAYGGFRSIDLKAGETVIVTPATGSFSGAAVEVASAMGARVIAVGRNINTLQRLAENIPRVHPVQLTGDVEKDVGPLTQFGPVDAFMDFTPNFLATPVHLKACMSALGQYGRGVLMGFAHGDLSVNYAQMILKCLTLKGQYMYDREDVKGLVKLAERGVLKLGKKAGVQILGQYKLEEWEKALEHAAENGAWGQQVVFRPFDE</sequence>
<comment type="caution">
    <text evidence="3">The sequence shown here is derived from an EMBL/GenBank/DDBJ whole genome shotgun (WGS) entry which is preliminary data.</text>
</comment>
<dbReference type="Gene3D" id="3.90.180.10">
    <property type="entry name" value="Medium-chain alcohol dehydrogenases, catalytic domain"/>
    <property type="match status" value="1"/>
</dbReference>
<evidence type="ECO:0000259" key="1">
    <source>
        <dbReference type="Pfam" id="PF00107"/>
    </source>
</evidence>
<dbReference type="InterPro" id="IPR013154">
    <property type="entry name" value="ADH-like_N"/>
</dbReference>
<feature type="domain" description="Alcohol dehydrogenase-like C-terminal" evidence="1">
    <location>
        <begin position="210"/>
        <end position="337"/>
    </location>
</feature>
<dbReference type="Pfam" id="PF00107">
    <property type="entry name" value="ADH_zinc_N"/>
    <property type="match status" value="1"/>
</dbReference>
<dbReference type="RefSeq" id="XP_013332162.1">
    <property type="nucleotide sequence ID" value="XM_013476708.1"/>
</dbReference>
<dbReference type="SUPFAM" id="SSF50129">
    <property type="entry name" value="GroES-like"/>
    <property type="match status" value="1"/>
</dbReference>
<protein>
    <recommendedName>
        <fullName evidence="5">Alcohol dehydrogenase</fullName>
    </recommendedName>
</protein>
<organism evidence="3 4">
    <name type="scientific">Rasamsonia emersonii (strain ATCC 16479 / CBS 393.64 / IMI 116815)</name>
    <dbReference type="NCBI Taxonomy" id="1408163"/>
    <lineage>
        <taxon>Eukaryota</taxon>
        <taxon>Fungi</taxon>
        <taxon>Dikarya</taxon>
        <taxon>Ascomycota</taxon>
        <taxon>Pezizomycotina</taxon>
        <taxon>Eurotiomycetes</taxon>
        <taxon>Eurotiomycetidae</taxon>
        <taxon>Eurotiales</taxon>
        <taxon>Trichocomaceae</taxon>
        <taxon>Rasamsonia</taxon>
    </lineage>
</organism>
<dbReference type="InterPro" id="IPR051397">
    <property type="entry name" value="Zn-ADH-like_protein"/>
</dbReference>
<feature type="domain" description="Alcohol dehydrogenase-like N-terminal" evidence="2">
    <location>
        <begin position="65"/>
        <end position="153"/>
    </location>
</feature>
<gene>
    <name evidence="3" type="ORF">T310_0430</name>
</gene>
<dbReference type="InterPro" id="IPR036291">
    <property type="entry name" value="NAD(P)-bd_dom_sf"/>
</dbReference>
<dbReference type="CDD" id="cd05188">
    <property type="entry name" value="MDR"/>
    <property type="match status" value="1"/>
</dbReference>
<evidence type="ECO:0000259" key="2">
    <source>
        <dbReference type="Pfam" id="PF08240"/>
    </source>
</evidence>
<dbReference type="Proteomes" id="UP000053958">
    <property type="component" value="Unassembled WGS sequence"/>
</dbReference>
<dbReference type="OrthoDB" id="5407715at2759"/>
<dbReference type="Pfam" id="PF08240">
    <property type="entry name" value="ADH_N"/>
    <property type="match status" value="1"/>
</dbReference>
<dbReference type="GO" id="GO:0016491">
    <property type="term" value="F:oxidoreductase activity"/>
    <property type="evidence" value="ECO:0007669"/>
    <property type="project" value="TreeGrafter"/>
</dbReference>
<dbReference type="STRING" id="1408163.A0A0F4Z5D3"/>
<proteinExistence type="predicted"/>
<dbReference type="SUPFAM" id="SSF51735">
    <property type="entry name" value="NAD(P)-binding Rossmann-fold domains"/>
    <property type="match status" value="1"/>
</dbReference>
<dbReference type="InterPro" id="IPR011032">
    <property type="entry name" value="GroES-like_sf"/>
</dbReference>